<reference evidence="2" key="1">
    <citation type="journal article" date="2019" name="Int. J. Syst. Evol. Microbiol.">
        <title>The Global Catalogue of Microorganisms (GCM) 10K type strain sequencing project: providing services to taxonomists for standard genome sequencing and annotation.</title>
        <authorList>
            <consortium name="The Broad Institute Genomics Platform"/>
            <consortium name="The Broad Institute Genome Sequencing Center for Infectious Disease"/>
            <person name="Wu L."/>
            <person name="Ma J."/>
        </authorList>
    </citation>
    <scope>NUCLEOTIDE SEQUENCE [LARGE SCALE GENOMIC DNA]</scope>
    <source>
        <strain evidence="2">JCM 31486</strain>
    </source>
</reference>
<evidence type="ECO:0000313" key="2">
    <source>
        <dbReference type="Proteomes" id="UP001597045"/>
    </source>
</evidence>
<keyword evidence="2" id="KW-1185">Reference proteome</keyword>
<gene>
    <name evidence="1" type="ORF">ACFQ1S_06700</name>
</gene>
<comment type="caution">
    <text evidence="1">The sequence shown here is derived from an EMBL/GenBank/DDBJ whole genome shotgun (WGS) entry which is preliminary data.</text>
</comment>
<dbReference type="Proteomes" id="UP001597045">
    <property type="component" value="Unassembled WGS sequence"/>
</dbReference>
<sequence>MSPDAYTADGNFMTDQQYPKTGAIITFFSDITDTFVRVVATGHAIRDPFTDNSWAIGRHPEDGLVLVDVSTIVDTTPWTLPSCDWAPCQTWGKGR</sequence>
<organism evidence="1 2">
    <name type="scientific">Kibdelosporangium lantanae</name>
    <dbReference type="NCBI Taxonomy" id="1497396"/>
    <lineage>
        <taxon>Bacteria</taxon>
        <taxon>Bacillati</taxon>
        <taxon>Actinomycetota</taxon>
        <taxon>Actinomycetes</taxon>
        <taxon>Pseudonocardiales</taxon>
        <taxon>Pseudonocardiaceae</taxon>
        <taxon>Kibdelosporangium</taxon>
    </lineage>
</organism>
<evidence type="ECO:0000313" key="1">
    <source>
        <dbReference type="EMBL" id="MFD1045294.1"/>
    </source>
</evidence>
<protein>
    <submittedName>
        <fullName evidence="1">Uncharacterized protein</fullName>
    </submittedName>
</protein>
<proteinExistence type="predicted"/>
<accession>A0ABW3M7H8</accession>
<dbReference type="EMBL" id="JBHTIS010000259">
    <property type="protein sequence ID" value="MFD1045294.1"/>
    <property type="molecule type" value="Genomic_DNA"/>
</dbReference>
<name>A0ABW3M7H8_9PSEU</name>